<dbReference type="PANTHER" id="PTHR10953:SF102">
    <property type="entry name" value="ADENYLYLTRANSFERASE AND SULFURTRANSFERASE MOCS3"/>
    <property type="match status" value="1"/>
</dbReference>
<protein>
    <submittedName>
        <fullName evidence="3">HesA/MoeB/ThiF family protein</fullName>
    </submittedName>
</protein>
<dbReference type="AlphaFoldDB" id="A0A9D1FJ18"/>
<dbReference type="InterPro" id="IPR000594">
    <property type="entry name" value="ThiF_NAD_FAD-bd"/>
</dbReference>
<accession>A0A9D1FJ18</accession>
<dbReference type="InterPro" id="IPR045886">
    <property type="entry name" value="ThiF/MoeB/HesA"/>
</dbReference>
<sequence length="242" mass="26948">MSRYERNILIKEIGELGQHKLKNARVLVCGAGGLGSGVLINLMGLGVGNIGIVDNDKVELSNLNRQYVHKMSTLGQEKVISAKNFINDFNPQINVMPYKIRLDKDNAQELFLSYDIIIDCFDNYYSKFVLSDTVIKTNKILIHGGVEEFCGQVCVIKKGSACLACFVPELYNCSKDIKIKTGIASPTVSTIASIQAMEALKIIINKGEVLYNTMLFYDGLGEHFRKIKLEKNKKCPSCAHFN</sequence>
<dbReference type="Pfam" id="PF00899">
    <property type="entry name" value="ThiF"/>
    <property type="match status" value="1"/>
</dbReference>
<organism evidence="3 4">
    <name type="scientific">Candidatus Galligastranaerophilus intestinavium</name>
    <dbReference type="NCBI Taxonomy" id="2840836"/>
    <lineage>
        <taxon>Bacteria</taxon>
        <taxon>Candidatus Galligastranaerophilus</taxon>
    </lineage>
</organism>
<name>A0A9D1FJ18_9BACT</name>
<dbReference type="InterPro" id="IPR035985">
    <property type="entry name" value="Ubiquitin-activating_enz"/>
</dbReference>
<dbReference type="GO" id="GO:0005737">
    <property type="term" value="C:cytoplasm"/>
    <property type="evidence" value="ECO:0007669"/>
    <property type="project" value="TreeGrafter"/>
</dbReference>
<dbReference type="GO" id="GO:0008641">
    <property type="term" value="F:ubiquitin-like modifier activating enzyme activity"/>
    <property type="evidence" value="ECO:0007669"/>
    <property type="project" value="InterPro"/>
</dbReference>
<evidence type="ECO:0000259" key="2">
    <source>
        <dbReference type="Pfam" id="PF00899"/>
    </source>
</evidence>
<dbReference type="CDD" id="cd00757">
    <property type="entry name" value="ThiF_MoeB_HesA_family"/>
    <property type="match status" value="1"/>
</dbReference>
<dbReference type="PANTHER" id="PTHR10953">
    <property type="entry name" value="UBIQUITIN-ACTIVATING ENZYME E1"/>
    <property type="match status" value="1"/>
</dbReference>
<dbReference type="GO" id="GO:0004792">
    <property type="term" value="F:thiosulfate-cyanide sulfurtransferase activity"/>
    <property type="evidence" value="ECO:0007669"/>
    <property type="project" value="TreeGrafter"/>
</dbReference>
<comment type="caution">
    <text evidence="3">The sequence shown here is derived from an EMBL/GenBank/DDBJ whole genome shotgun (WGS) entry which is preliminary data.</text>
</comment>
<dbReference type="Gene3D" id="3.40.50.720">
    <property type="entry name" value="NAD(P)-binding Rossmann-like Domain"/>
    <property type="match status" value="1"/>
</dbReference>
<dbReference type="SUPFAM" id="SSF69572">
    <property type="entry name" value="Activating enzymes of the ubiquitin-like proteins"/>
    <property type="match status" value="1"/>
</dbReference>
<feature type="domain" description="THIF-type NAD/FAD binding fold" evidence="2">
    <location>
        <begin position="4"/>
        <end position="236"/>
    </location>
</feature>
<evidence type="ECO:0000313" key="4">
    <source>
        <dbReference type="Proteomes" id="UP000886865"/>
    </source>
</evidence>
<gene>
    <name evidence="3" type="ORF">IAA86_06295</name>
</gene>
<comment type="similarity">
    <text evidence="1">Belongs to the HesA/MoeB/ThiF family.</text>
</comment>
<evidence type="ECO:0000256" key="1">
    <source>
        <dbReference type="ARBA" id="ARBA00009919"/>
    </source>
</evidence>
<dbReference type="FunFam" id="3.40.50.720:FF:000080">
    <property type="entry name" value="Thiazole biosynthesis adenylyltransferase ThiF"/>
    <property type="match status" value="1"/>
</dbReference>
<dbReference type="Proteomes" id="UP000886865">
    <property type="component" value="Unassembled WGS sequence"/>
</dbReference>
<reference evidence="3" key="1">
    <citation type="submission" date="2020-10" db="EMBL/GenBank/DDBJ databases">
        <authorList>
            <person name="Gilroy R."/>
        </authorList>
    </citation>
    <scope>NUCLEOTIDE SEQUENCE</scope>
    <source>
        <strain evidence="3">CHK152-2871</strain>
    </source>
</reference>
<dbReference type="GO" id="GO:0016779">
    <property type="term" value="F:nucleotidyltransferase activity"/>
    <property type="evidence" value="ECO:0007669"/>
    <property type="project" value="TreeGrafter"/>
</dbReference>
<evidence type="ECO:0000313" key="3">
    <source>
        <dbReference type="EMBL" id="HIS74612.1"/>
    </source>
</evidence>
<proteinExistence type="inferred from homology"/>
<reference evidence="3" key="2">
    <citation type="journal article" date="2021" name="PeerJ">
        <title>Extensive microbial diversity within the chicken gut microbiome revealed by metagenomics and culture.</title>
        <authorList>
            <person name="Gilroy R."/>
            <person name="Ravi A."/>
            <person name="Getino M."/>
            <person name="Pursley I."/>
            <person name="Horton D.L."/>
            <person name="Alikhan N.F."/>
            <person name="Baker D."/>
            <person name="Gharbi K."/>
            <person name="Hall N."/>
            <person name="Watson M."/>
            <person name="Adriaenssens E.M."/>
            <person name="Foster-Nyarko E."/>
            <person name="Jarju S."/>
            <person name="Secka A."/>
            <person name="Antonio M."/>
            <person name="Oren A."/>
            <person name="Chaudhuri R.R."/>
            <person name="La Ragione R."/>
            <person name="Hildebrand F."/>
            <person name="Pallen M.J."/>
        </authorList>
    </citation>
    <scope>NUCLEOTIDE SEQUENCE</scope>
    <source>
        <strain evidence="3">CHK152-2871</strain>
    </source>
</reference>
<dbReference type="EMBL" id="DVJQ01000050">
    <property type="protein sequence ID" value="HIS74612.1"/>
    <property type="molecule type" value="Genomic_DNA"/>
</dbReference>